<protein>
    <submittedName>
        <fullName evidence="2">PFL domain-containing protein</fullName>
    </submittedName>
</protein>
<sequence length="230" mass="25908">MIKQIPADMREKMREHKISTRYKSMHDESPSGAIELVCDKIGTLIGCGGVTRLLDTEIGETPRVRGIESKEDWQEYIETVERNGNILEKLCDELNVDALHLVATVKSLKKSKVKRQSSSGIKEAHRGTAEMDLSGTGNCIDWTDFICNTKCIAEQVAIENQHAHLFYNEALQKVREAIEEQSLRDRPEKIGPVLYAAFEGASPTERDWIRGGIVTKAVLNFRRPVEALEE</sequence>
<evidence type="ECO:0000313" key="2">
    <source>
        <dbReference type="WBParaSite" id="HCON_00120130-00001"/>
    </source>
</evidence>
<dbReference type="Proteomes" id="UP000025227">
    <property type="component" value="Unplaced"/>
</dbReference>
<reference evidence="2" key="1">
    <citation type="submission" date="2020-12" db="UniProtKB">
        <authorList>
            <consortium name="WormBaseParasite"/>
        </authorList>
    </citation>
    <scope>IDENTIFICATION</scope>
    <source>
        <strain evidence="2">MHco3</strain>
    </source>
</reference>
<dbReference type="AlphaFoldDB" id="A0A7I5EBC5"/>
<dbReference type="WBParaSite" id="HCON_00120130-00001">
    <property type="protein sequence ID" value="HCON_00120130-00001"/>
    <property type="gene ID" value="HCON_00120130"/>
</dbReference>
<evidence type="ECO:0000313" key="1">
    <source>
        <dbReference type="Proteomes" id="UP000025227"/>
    </source>
</evidence>
<dbReference type="OrthoDB" id="5850083at2759"/>
<name>A0A7I5EBC5_HAECO</name>
<keyword evidence="1" id="KW-1185">Reference proteome</keyword>
<proteinExistence type="predicted"/>
<accession>A0A7I5EBC5</accession>
<organism evidence="1 2">
    <name type="scientific">Haemonchus contortus</name>
    <name type="common">Barber pole worm</name>
    <dbReference type="NCBI Taxonomy" id="6289"/>
    <lineage>
        <taxon>Eukaryota</taxon>
        <taxon>Metazoa</taxon>
        <taxon>Ecdysozoa</taxon>
        <taxon>Nematoda</taxon>
        <taxon>Chromadorea</taxon>
        <taxon>Rhabditida</taxon>
        <taxon>Rhabditina</taxon>
        <taxon>Rhabditomorpha</taxon>
        <taxon>Strongyloidea</taxon>
        <taxon>Trichostrongylidae</taxon>
        <taxon>Haemonchus</taxon>
    </lineage>
</organism>